<dbReference type="InterPro" id="IPR029058">
    <property type="entry name" value="AB_hydrolase_fold"/>
</dbReference>
<dbReference type="Pfam" id="PF20434">
    <property type="entry name" value="BD-FAE"/>
    <property type="match status" value="1"/>
</dbReference>
<feature type="domain" description="BD-FAE-like" evidence="2">
    <location>
        <begin position="45"/>
        <end position="266"/>
    </location>
</feature>
<dbReference type="Gene3D" id="3.40.50.1820">
    <property type="entry name" value="alpha/beta hydrolase"/>
    <property type="match status" value="1"/>
</dbReference>
<organism evidence="3 4">
    <name type="scientific">Enterococcus sulfureus ATCC 49903</name>
    <dbReference type="NCBI Taxonomy" id="1140003"/>
    <lineage>
        <taxon>Bacteria</taxon>
        <taxon>Bacillati</taxon>
        <taxon>Bacillota</taxon>
        <taxon>Bacilli</taxon>
        <taxon>Lactobacillales</taxon>
        <taxon>Enterococcaceae</taxon>
        <taxon>Enterococcus</taxon>
    </lineage>
</organism>
<dbReference type="RefSeq" id="WP_016186554.1">
    <property type="nucleotide sequence ID" value="NZ_ASWO01000006.1"/>
</dbReference>
<keyword evidence="4" id="KW-1185">Reference proteome</keyword>
<evidence type="ECO:0000313" key="4">
    <source>
        <dbReference type="Proteomes" id="UP000015961"/>
    </source>
</evidence>
<protein>
    <recommendedName>
        <fullName evidence="2">BD-FAE-like domain-containing protein</fullName>
    </recommendedName>
</protein>
<dbReference type="InterPro" id="IPR049492">
    <property type="entry name" value="BD-FAE-like_dom"/>
</dbReference>
<dbReference type="STRING" id="1140003.OMY_02124"/>
<reference evidence="3 4" key="1">
    <citation type="submission" date="2013-03" db="EMBL/GenBank/DDBJ databases">
        <title>The Genome Sequence of Enterococcus sulfureus ATCC_49903 (PacBio/Illumina hybrid assembly).</title>
        <authorList>
            <consortium name="The Broad Institute Genomics Platform"/>
            <consortium name="The Broad Institute Genome Sequencing Center for Infectious Disease"/>
            <person name="Earl A."/>
            <person name="Russ C."/>
            <person name="Gilmore M."/>
            <person name="Surin D."/>
            <person name="Walker B."/>
            <person name="Young S."/>
            <person name="Zeng Q."/>
            <person name="Gargeya S."/>
            <person name="Fitzgerald M."/>
            <person name="Haas B."/>
            <person name="Abouelleil A."/>
            <person name="Allen A.W."/>
            <person name="Alvarado L."/>
            <person name="Arachchi H.M."/>
            <person name="Berlin A.M."/>
            <person name="Chapman S.B."/>
            <person name="Gainer-Dewar J."/>
            <person name="Goldberg J."/>
            <person name="Griggs A."/>
            <person name="Gujja S."/>
            <person name="Hansen M."/>
            <person name="Howarth C."/>
            <person name="Imamovic A."/>
            <person name="Ireland A."/>
            <person name="Larimer J."/>
            <person name="McCowan C."/>
            <person name="Murphy C."/>
            <person name="Pearson M."/>
            <person name="Poon T.W."/>
            <person name="Priest M."/>
            <person name="Roberts A."/>
            <person name="Saif S."/>
            <person name="Shea T."/>
            <person name="Sisk P."/>
            <person name="Sykes S."/>
            <person name="Wortman J."/>
            <person name="Nusbaum C."/>
            <person name="Birren B."/>
        </authorList>
    </citation>
    <scope>NUCLEOTIDE SEQUENCE [LARGE SCALE GENOMIC DNA]</scope>
    <source>
        <strain evidence="3 4">ATCC 49903</strain>
    </source>
</reference>
<dbReference type="Proteomes" id="UP000015961">
    <property type="component" value="Unassembled WGS sequence"/>
</dbReference>
<dbReference type="EMBL" id="ASWO01000006">
    <property type="protein sequence ID" value="EOT83436.1"/>
    <property type="molecule type" value="Genomic_DNA"/>
</dbReference>
<dbReference type="OrthoDB" id="9815425at2"/>
<name>S0KX07_9ENTE</name>
<dbReference type="GO" id="GO:0016787">
    <property type="term" value="F:hydrolase activity"/>
    <property type="evidence" value="ECO:0007669"/>
    <property type="project" value="UniProtKB-KW"/>
</dbReference>
<dbReference type="AlphaFoldDB" id="S0KX07"/>
<comment type="caution">
    <text evidence="3">The sequence shown here is derived from an EMBL/GenBank/DDBJ whole genome shotgun (WGS) entry which is preliminary data.</text>
</comment>
<dbReference type="PANTHER" id="PTHR48081">
    <property type="entry name" value="AB HYDROLASE SUPERFAMILY PROTEIN C4A8.06C"/>
    <property type="match status" value="1"/>
</dbReference>
<dbReference type="PATRIC" id="fig|1140003.3.peg.2049"/>
<dbReference type="SUPFAM" id="SSF53474">
    <property type="entry name" value="alpha/beta-Hydrolases"/>
    <property type="match status" value="1"/>
</dbReference>
<evidence type="ECO:0000259" key="2">
    <source>
        <dbReference type="Pfam" id="PF20434"/>
    </source>
</evidence>
<evidence type="ECO:0000313" key="3">
    <source>
        <dbReference type="EMBL" id="EOT83436.1"/>
    </source>
</evidence>
<dbReference type="eggNOG" id="COG0657">
    <property type="taxonomic scope" value="Bacteria"/>
</dbReference>
<evidence type="ECO:0000256" key="1">
    <source>
        <dbReference type="ARBA" id="ARBA00022801"/>
    </source>
</evidence>
<sequence length="314" mass="34871">MEKNKAFLKNLGAIEKHISIQTPKIIHRVDVVYHQEIQSGVQLKLDLLIPNTSDEKPAILFLPGGGFTSADYHKTLPLRLFLAQKGYVVASAAYRPVPEQFPTLVHDAKYALHFLYEQAEALQITREQIVVMGDSAGGYLTQLLMVTAGTSQLLPDDIPVDHTQVAACVSLYGFSNLLKMTNLTQFQPGTIFSNQDKLSPEKVLLKGASADKATPYTAEELYQLAKQASPLHYVHTKSTFAPILLMHGDQDHLVPMAQSTEMYTALTKSSTKADYWMIAGADHGSVEFSQLELFEAIADWLSQQFTPKEEFDVN</sequence>
<accession>S0KX07</accession>
<gene>
    <name evidence="3" type="ORF">I573_01986</name>
</gene>
<dbReference type="InterPro" id="IPR050300">
    <property type="entry name" value="GDXG_lipolytic_enzyme"/>
</dbReference>
<proteinExistence type="predicted"/>
<keyword evidence="1" id="KW-0378">Hydrolase</keyword>